<evidence type="ECO:0000313" key="3">
    <source>
        <dbReference type="Proteomes" id="UP000030103"/>
    </source>
</evidence>
<dbReference type="Pfam" id="PF17642">
    <property type="entry name" value="TssD"/>
    <property type="match status" value="1"/>
</dbReference>
<reference evidence="1 3" key="1">
    <citation type="submission" date="2014-09" db="EMBL/GenBank/DDBJ databases">
        <title>Draft Genome Sequence of Porphyromonas macacae COT-192_OH2859.</title>
        <authorList>
            <person name="Wallis C."/>
            <person name="Deusch O."/>
            <person name="O'Flynn C."/>
            <person name="Davis I."/>
            <person name="Horsfall A."/>
            <person name="Kirkwood N."/>
            <person name="Harris S."/>
            <person name="Eisen J.A."/>
            <person name="Coil D.A."/>
            <person name="Darling A.E."/>
            <person name="Jospin G."/>
            <person name="Alexiev A."/>
        </authorList>
    </citation>
    <scope>NUCLEOTIDE SEQUENCE [LARGE SCALE GENOMIC DNA]</scope>
    <source>
        <strain evidence="3">COT-192 OH2859</strain>
        <strain evidence="1">COT-192_OH2859</strain>
    </source>
</reference>
<dbReference type="AlphaFoldDB" id="A0A0A2E7R2"/>
<evidence type="ECO:0008006" key="5">
    <source>
        <dbReference type="Google" id="ProtNLM"/>
    </source>
</evidence>
<protein>
    <recommendedName>
        <fullName evidence="5">Type VI secretion system needle protein Hcp</fullName>
    </recommendedName>
</protein>
<reference evidence="2 4" key="2">
    <citation type="submission" date="2018-06" db="EMBL/GenBank/DDBJ databases">
        <authorList>
            <consortium name="Pathogen Informatics"/>
            <person name="Doyle S."/>
        </authorList>
    </citation>
    <scope>NUCLEOTIDE SEQUENCE [LARGE SCALE GENOMIC DNA]</scope>
    <source>
        <strain evidence="2 4">NCTC11632</strain>
    </source>
</reference>
<dbReference type="EMBL" id="UGTF01000002">
    <property type="protein sequence ID" value="SUB88205.1"/>
    <property type="molecule type" value="Genomic_DNA"/>
</dbReference>
<dbReference type="STRING" id="28115.HQ47_07025"/>
<sequence>MFGHRSFLRIGSLGDASIKGLLTEGLELENFSYSFSQAVDLEGKAQGEVRAGNLQLTFANLPTNEFIDWMLSPRKYKEGTIVLCDMRDTPLQKITFSKAACTGMDINYSQTGKAYMSTTITLQAKKLTVGEVIVENNWQNI</sequence>
<dbReference type="OrthoDB" id="1027517at2"/>
<evidence type="ECO:0000313" key="1">
    <source>
        <dbReference type="EMBL" id="KGN73692.1"/>
    </source>
</evidence>
<dbReference type="RefSeq" id="WP_025004494.1">
    <property type="nucleotide sequence ID" value="NZ_JASBZX010000009.1"/>
</dbReference>
<dbReference type="EMBL" id="JRFA01000019">
    <property type="protein sequence ID" value="KGN73692.1"/>
    <property type="molecule type" value="Genomic_DNA"/>
</dbReference>
<accession>A0A0A2E7R2</accession>
<proteinExistence type="predicted"/>
<dbReference type="InterPro" id="IPR041408">
    <property type="entry name" value="Hcp_Tssd"/>
</dbReference>
<evidence type="ECO:0000313" key="4">
    <source>
        <dbReference type="Proteomes" id="UP000254156"/>
    </source>
</evidence>
<dbReference type="Proteomes" id="UP000030103">
    <property type="component" value="Unassembled WGS sequence"/>
</dbReference>
<dbReference type="GO" id="GO:0033104">
    <property type="term" value="C:type VI protein secretion system complex"/>
    <property type="evidence" value="ECO:0007669"/>
    <property type="project" value="InterPro"/>
</dbReference>
<evidence type="ECO:0000313" key="2">
    <source>
        <dbReference type="EMBL" id="SUB88205.1"/>
    </source>
</evidence>
<gene>
    <name evidence="1" type="ORF">HQ47_07025</name>
    <name evidence="2" type="ORF">NCTC11632_00268</name>
</gene>
<organism evidence="1 3">
    <name type="scientific">Porphyromonas macacae</name>
    <dbReference type="NCBI Taxonomy" id="28115"/>
    <lineage>
        <taxon>Bacteria</taxon>
        <taxon>Pseudomonadati</taxon>
        <taxon>Bacteroidota</taxon>
        <taxon>Bacteroidia</taxon>
        <taxon>Bacteroidales</taxon>
        <taxon>Porphyromonadaceae</taxon>
        <taxon>Porphyromonas</taxon>
    </lineage>
</organism>
<dbReference type="Proteomes" id="UP000254156">
    <property type="component" value="Unassembled WGS sequence"/>
</dbReference>
<keyword evidence="3" id="KW-1185">Reference proteome</keyword>
<name>A0A0A2E7R2_9PORP</name>